<evidence type="ECO:0000313" key="9">
    <source>
        <dbReference type="EMBL" id="KAF7955262.1"/>
    </source>
</evidence>
<feature type="compositionally biased region" description="Polar residues" evidence="7">
    <location>
        <begin position="1"/>
        <end position="20"/>
    </location>
</feature>
<keyword evidence="6 8" id="KW-0472">Membrane</keyword>
<feature type="transmembrane region" description="Helical" evidence="8">
    <location>
        <begin position="148"/>
        <end position="167"/>
    </location>
</feature>
<keyword evidence="4 8" id="KW-0812">Transmembrane</keyword>
<proteinExistence type="inferred from homology"/>
<comment type="similarity">
    <text evidence="2">Belongs to the major facilitator superfamily. TCR/Tet family.</text>
</comment>
<evidence type="ECO:0000256" key="2">
    <source>
        <dbReference type="ARBA" id="ARBA00007520"/>
    </source>
</evidence>
<feature type="transmembrane region" description="Helical" evidence="8">
    <location>
        <begin position="260"/>
        <end position="281"/>
    </location>
</feature>
<gene>
    <name evidence="9" type="ORF">EAE97_000521</name>
</gene>
<dbReference type="InterPro" id="IPR036259">
    <property type="entry name" value="MFS_trans_sf"/>
</dbReference>
<comment type="caution">
    <text evidence="9">The sequence shown here is derived from an EMBL/GenBank/DDBJ whole genome shotgun (WGS) entry which is preliminary data.</text>
</comment>
<evidence type="ECO:0000256" key="1">
    <source>
        <dbReference type="ARBA" id="ARBA00004141"/>
    </source>
</evidence>
<feature type="transmembrane region" description="Helical" evidence="8">
    <location>
        <begin position="352"/>
        <end position="372"/>
    </location>
</feature>
<protein>
    <recommendedName>
        <fullName evidence="11">Major facilitator superfamily (MFS) profile domain-containing protein</fullName>
    </recommendedName>
</protein>
<feature type="transmembrane region" description="Helical" evidence="8">
    <location>
        <begin position="188"/>
        <end position="212"/>
    </location>
</feature>
<accession>A0A9P5IVI8</accession>
<dbReference type="GeneID" id="62144110"/>
<dbReference type="AlphaFoldDB" id="A0A9P5IVI8"/>
<evidence type="ECO:0000256" key="8">
    <source>
        <dbReference type="SAM" id="Phobius"/>
    </source>
</evidence>
<keyword evidence="5 8" id="KW-1133">Transmembrane helix</keyword>
<evidence type="ECO:0000256" key="6">
    <source>
        <dbReference type="ARBA" id="ARBA00023136"/>
    </source>
</evidence>
<dbReference type="SUPFAM" id="SSF103473">
    <property type="entry name" value="MFS general substrate transporter"/>
    <property type="match status" value="2"/>
</dbReference>
<dbReference type="PANTHER" id="PTHR23501:SF12">
    <property type="entry name" value="MAJOR FACILITATOR SUPERFAMILY (MFS) PROFILE DOMAIN-CONTAINING PROTEIN-RELATED"/>
    <property type="match status" value="1"/>
</dbReference>
<evidence type="ECO:0000313" key="10">
    <source>
        <dbReference type="Proteomes" id="UP000710849"/>
    </source>
</evidence>
<feature type="transmembrane region" description="Helical" evidence="8">
    <location>
        <begin position="325"/>
        <end position="346"/>
    </location>
</feature>
<feature type="transmembrane region" description="Helical" evidence="8">
    <location>
        <begin position="218"/>
        <end position="239"/>
    </location>
</feature>
<keyword evidence="10" id="KW-1185">Reference proteome</keyword>
<evidence type="ECO:0000256" key="5">
    <source>
        <dbReference type="ARBA" id="ARBA00022989"/>
    </source>
</evidence>
<dbReference type="Gene3D" id="1.20.1250.20">
    <property type="entry name" value="MFS general substrate transporter like domains"/>
    <property type="match status" value="1"/>
</dbReference>
<reference evidence="9 10" key="1">
    <citation type="journal article" date="2020" name="Genome Biol. Evol.">
        <title>Comparative genomics of Sclerotiniaceae.</title>
        <authorList>
            <person name="Valero Jimenez C.A."/>
            <person name="Steentjes M."/>
            <person name="Scholten O.E."/>
            <person name="Van Kan J.A.L."/>
        </authorList>
    </citation>
    <scope>NUCLEOTIDE SEQUENCE [LARGE SCALE GENOMIC DNA]</scope>
    <source>
        <strain evidence="9 10">MUCL 94</strain>
    </source>
</reference>
<feature type="transmembrane region" description="Helical" evidence="8">
    <location>
        <begin position="98"/>
        <end position="119"/>
    </location>
</feature>
<evidence type="ECO:0000256" key="4">
    <source>
        <dbReference type="ARBA" id="ARBA00022692"/>
    </source>
</evidence>
<dbReference type="GO" id="GO:0022857">
    <property type="term" value="F:transmembrane transporter activity"/>
    <property type="evidence" value="ECO:0007669"/>
    <property type="project" value="TreeGrafter"/>
</dbReference>
<dbReference type="EMBL" id="RCSW01000001">
    <property type="protein sequence ID" value="KAF7955262.1"/>
    <property type="molecule type" value="Genomic_DNA"/>
</dbReference>
<evidence type="ECO:0000256" key="3">
    <source>
        <dbReference type="ARBA" id="ARBA00022448"/>
    </source>
</evidence>
<organism evidence="9 10">
    <name type="scientific">Botrytis byssoidea</name>
    <dbReference type="NCBI Taxonomy" id="139641"/>
    <lineage>
        <taxon>Eukaryota</taxon>
        <taxon>Fungi</taxon>
        <taxon>Dikarya</taxon>
        <taxon>Ascomycota</taxon>
        <taxon>Pezizomycotina</taxon>
        <taxon>Leotiomycetes</taxon>
        <taxon>Helotiales</taxon>
        <taxon>Sclerotiniaceae</taxon>
        <taxon>Botrytis</taxon>
    </lineage>
</organism>
<comment type="subcellular location">
    <subcellularLocation>
        <location evidence="1">Membrane</location>
        <topology evidence="1">Multi-pass membrane protein</topology>
    </subcellularLocation>
</comment>
<feature type="transmembrane region" description="Helical" evidence="8">
    <location>
        <begin position="293"/>
        <end position="313"/>
    </location>
</feature>
<sequence length="490" mass="52653">MVFSSVLSAEDSSARTSENPQLVGGSATEAERVPEREISSTNINATVARDRDAAAENSTRTMNGLSWILTAIVEEFDEVGKLTWVSVAFMLGAAGTNLMCRAICGLGGIGMYIGVMTVMSENTSKTERPVYLGLIGGAFADNSATWRWGFYINLCIGGIFAPVYVFLIPNSKPRSNLGLLGRWRHIDWLGALLLLGAIARLLMAIAFGGLLFPWNSGSIIGLFVTGGILFIALAIQQSYALGTTEEHRLIPIEYLQSKEIVILFIETACAGAAVFLPIYFIPIFFEIIHGESALGTGLKLLPFILVMVTMNFVNGFTLSKWGYYMHWYFGCSALQVIGSALLFTIGRDTSVSAIYGYTVLMAFVGGWSQASFTVAQFLVAPKDILIVTGFLTCAQSGGAALSLGIGDTVFLNTAQSGIMTLLPNRSSSEIQGLISGLGNSFFETLDANIQNAILNIIMSSFKKLFVLPIAAGAVALAFSVFLKRQKIDVS</sequence>
<dbReference type="PANTHER" id="PTHR23501">
    <property type="entry name" value="MAJOR FACILITATOR SUPERFAMILY"/>
    <property type="match status" value="1"/>
</dbReference>
<feature type="transmembrane region" description="Helical" evidence="8">
    <location>
        <begin position="464"/>
        <end position="482"/>
    </location>
</feature>
<evidence type="ECO:0008006" key="11">
    <source>
        <dbReference type="Google" id="ProtNLM"/>
    </source>
</evidence>
<feature type="region of interest" description="Disordered" evidence="7">
    <location>
        <begin position="1"/>
        <end position="31"/>
    </location>
</feature>
<dbReference type="GO" id="GO:0005886">
    <property type="term" value="C:plasma membrane"/>
    <property type="evidence" value="ECO:0007669"/>
    <property type="project" value="TreeGrafter"/>
</dbReference>
<keyword evidence="3" id="KW-0813">Transport</keyword>
<evidence type="ECO:0000256" key="7">
    <source>
        <dbReference type="SAM" id="MobiDB-lite"/>
    </source>
</evidence>
<dbReference type="Proteomes" id="UP000710849">
    <property type="component" value="Unassembled WGS sequence"/>
</dbReference>
<feature type="transmembrane region" description="Helical" evidence="8">
    <location>
        <begin position="384"/>
        <end position="405"/>
    </location>
</feature>
<name>A0A9P5IVI8_9HELO</name>
<dbReference type="RefSeq" id="XP_038738392.1">
    <property type="nucleotide sequence ID" value="XM_038871031.1"/>
</dbReference>